<proteinExistence type="predicted"/>
<dbReference type="AlphaFoldDB" id="A6K9T8"/>
<sequence>MADASSLSLQLLAALREEEARPFGLWAIALDLSHLSPEDTTCGGCRKPRLALGIAQNWQRH</sequence>
<protein>
    <submittedName>
        <fullName evidence="1">RCG38672, isoform CRA_b</fullName>
    </submittedName>
</protein>
<name>A6K9T8_RAT</name>
<dbReference type="EMBL" id="CH474031">
    <property type="protein sequence ID" value="EDL90800.1"/>
    <property type="molecule type" value="Genomic_DNA"/>
</dbReference>
<evidence type="ECO:0000313" key="1">
    <source>
        <dbReference type="EMBL" id="EDL90800.1"/>
    </source>
</evidence>
<gene>
    <name evidence="1" type="ORF">rCG_38672</name>
</gene>
<evidence type="ECO:0000313" key="2">
    <source>
        <dbReference type="Proteomes" id="UP000234681"/>
    </source>
</evidence>
<reference evidence="1 2" key="1">
    <citation type="submission" date="2005-09" db="EMBL/GenBank/DDBJ databases">
        <authorList>
            <person name="Mural R.J."/>
            <person name="Li P.W."/>
            <person name="Adams M.D."/>
            <person name="Amanatides P.G."/>
            <person name="Baden-Tillson H."/>
            <person name="Barnstead M."/>
            <person name="Chin S.H."/>
            <person name="Dew I."/>
            <person name="Evans C.A."/>
            <person name="Ferriera S."/>
            <person name="Flanigan M."/>
            <person name="Fosler C."/>
            <person name="Glodek A."/>
            <person name="Gu Z."/>
            <person name="Holt R.A."/>
            <person name="Jennings D."/>
            <person name="Kraft C.L."/>
            <person name="Lu F."/>
            <person name="Nguyen T."/>
            <person name="Nusskern D.R."/>
            <person name="Pfannkoch C.M."/>
            <person name="Sitter C."/>
            <person name="Sutton G.G."/>
            <person name="Venter J.C."/>
            <person name="Wang Z."/>
            <person name="Woodage T."/>
            <person name="Zheng X.H."/>
            <person name="Zhong F."/>
        </authorList>
    </citation>
    <scope>NUCLEOTIDE SEQUENCE [LARGE SCALE GENOMIC DNA]</scope>
    <source>
        <strain>BN</strain>
        <strain evidence="2">Sprague-Dawley</strain>
    </source>
</reference>
<accession>A6K9T8</accession>
<dbReference type="Proteomes" id="UP000234681">
    <property type="component" value="Chromosome 16"/>
</dbReference>
<organism evidence="1 2">
    <name type="scientific">Rattus norvegicus</name>
    <name type="common">Rat</name>
    <dbReference type="NCBI Taxonomy" id="10116"/>
    <lineage>
        <taxon>Eukaryota</taxon>
        <taxon>Metazoa</taxon>
        <taxon>Chordata</taxon>
        <taxon>Craniata</taxon>
        <taxon>Vertebrata</taxon>
        <taxon>Euteleostomi</taxon>
        <taxon>Mammalia</taxon>
        <taxon>Eutheria</taxon>
        <taxon>Euarchontoglires</taxon>
        <taxon>Glires</taxon>
        <taxon>Rodentia</taxon>
        <taxon>Myomorpha</taxon>
        <taxon>Muroidea</taxon>
        <taxon>Muridae</taxon>
        <taxon>Murinae</taxon>
        <taxon>Rattus</taxon>
    </lineage>
</organism>